<reference evidence="11" key="2">
    <citation type="submission" date="2025-08" db="UniProtKB">
        <authorList>
            <consortium name="Ensembl"/>
        </authorList>
    </citation>
    <scope>IDENTIFICATION</scope>
</reference>
<sequence>MFSAEGSSTYKQHRRTPSTSSTLTYSTRDDDDGMVFAEQPSVKLCCQLCCNVFKDPVITTCGHTFCRRCALTSDKCPVDAAKLTVVVNNIAVAEQIGELFIHCKYGCRATASGAGGDTYETHLEVCKFEGLKEFLQQTDDRFHEMQLTLAQKDQDIAFLRSMLGKLSEKLDQLEKNLELKFDVLDENQSKLSEDLMEFRRDASMLNDELSHINARLNMGILGSYDPQQIFKCKGTFVGHQGPVWCLCVYSTGDLLFSGSSDKTIKVWDTCTTYKCQKTLEGHDGIVLALCIQGNRLYSGSADCTIIVWDIVGTELKLKKELTGLNHWQVRTLTGHVGTVYALAVISTPDQTKVFSASYDRSLRVWSMDNMICTQTLLRHQGSVTALAVSRGLTPHSARTETEWVLHSCNQSRKQTGLWLLEFFQTVDSPACFLQTHLC</sequence>
<feature type="region of interest" description="Disordered" evidence="9">
    <location>
        <begin position="1"/>
        <end position="26"/>
    </location>
</feature>
<dbReference type="InterPro" id="IPR013083">
    <property type="entry name" value="Znf_RING/FYVE/PHD"/>
</dbReference>
<dbReference type="Gene3D" id="3.30.40.10">
    <property type="entry name" value="Zinc/RING finger domain, C3HC4 (zinc finger)"/>
    <property type="match status" value="1"/>
</dbReference>
<evidence type="ECO:0000256" key="1">
    <source>
        <dbReference type="ARBA" id="ARBA00022574"/>
    </source>
</evidence>
<keyword evidence="3" id="KW-0677">Repeat</keyword>
<dbReference type="GO" id="GO:0008270">
    <property type="term" value="F:zinc ion binding"/>
    <property type="evidence" value="ECO:0007669"/>
    <property type="project" value="UniProtKB-KW"/>
</dbReference>
<dbReference type="GeneTree" id="ENSGT00940000157022"/>
<accession>A0AAQ6IGW5</accession>
<feature type="domain" description="RING-type" evidence="10">
    <location>
        <begin position="46"/>
        <end position="79"/>
    </location>
</feature>
<organism evidence="11 12">
    <name type="scientific">Anabas testudineus</name>
    <name type="common">Climbing perch</name>
    <name type="synonym">Anthias testudineus</name>
    <dbReference type="NCBI Taxonomy" id="64144"/>
    <lineage>
        <taxon>Eukaryota</taxon>
        <taxon>Metazoa</taxon>
        <taxon>Chordata</taxon>
        <taxon>Craniata</taxon>
        <taxon>Vertebrata</taxon>
        <taxon>Euteleostomi</taxon>
        <taxon>Actinopterygii</taxon>
        <taxon>Neopterygii</taxon>
        <taxon>Teleostei</taxon>
        <taxon>Neoteleostei</taxon>
        <taxon>Acanthomorphata</taxon>
        <taxon>Anabantaria</taxon>
        <taxon>Anabantiformes</taxon>
        <taxon>Anabantoidei</taxon>
        <taxon>Anabantidae</taxon>
        <taxon>Anabas</taxon>
    </lineage>
</organism>
<dbReference type="Pfam" id="PF00400">
    <property type="entry name" value="WD40"/>
    <property type="match status" value="3"/>
</dbReference>
<evidence type="ECO:0000256" key="6">
    <source>
        <dbReference type="PROSITE-ProRule" id="PRU00175"/>
    </source>
</evidence>
<protein>
    <recommendedName>
        <fullName evidence="10">RING-type domain-containing protein</fullName>
    </recommendedName>
</protein>
<dbReference type="InterPro" id="IPR017907">
    <property type="entry name" value="Znf_RING_CS"/>
</dbReference>
<evidence type="ECO:0000256" key="9">
    <source>
        <dbReference type="SAM" id="MobiDB-lite"/>
    </source>
</evidence>
<keyword evidence="2" id="KW-0479">Metal-binding</keyword>
<evidence type="ECO:0000313" key="11">
    <source>
        <dbReference type="Ensembl" id="ENSATEP00000074564.1"/>
    </source>
</evidence>
<dbReference type="Gene3D" id="2.130.10.10">
    <property type="entry name" value="YVTN repeat-like/Quinoprotein amine dehydrogenase"/>
    <property type="match status" value="2"/>
</dbReference>
<dbReference type="PANTHER" id="PTHR19848">
    <property type="entry name" value="WD40 REPEAT PROTEIN"/>
    <property type="match status" value="1"/>
</dbReference>
<dbReference type="CDD" id="cd16644">
    <property type="entry name" value="mRING-HC-C3HC3D_TRAF7"/>
    <property type="match status" value="1"/>
</dbReference>
<evidence type="ECO:0000256" key="3">
    <source>
        <dbReference type="ARBA" id="ARBA00022737"/>
    </source>
</evidence>
<dbReference type="SMART" id="SM00184">
    <property type="entry name" value="RING"/>
    <property type="match status" value="1"/>
</dbReference>
<keyword evidence="5" id="KW-0862">Zinc</keyword>
<dbReference type="PRINTS" id="PR00320">
    <property type="entry name" value="GPROTEINBRPT"/>
</dbReference>
<dbReference type="Proteomes" id="UP000265040">
    <property type="component" value="Chromosome 8"/>
</dbReference>
<keyword evidence="12" id="KW-1185">Reference proteome</keyword>
<dbReference type="GO" id="GO:0000027">
    <property type="term" value="P:ribosomal large subunit assembly"/>
    <property type="evidence" value="ECO:0007669"/>
    <property type="project" value="TreeGrafter"/>
</dbReference>
<evidence type="ECO:0000256" key="4">
    <source>
        <dbReference type="ARBA" id="ARBA00022771"/>
    </source>
</evidence>
<dbReference type="SUPFAM" id="SSF50978">
    <property type="entry name" value="WD40 repeat-like"/>
    <property type="match status" value="1"/>
</dbReference>
<feature type="repeat" description="WD" evidence="7">
    <location>
        <begin position="236"/>
        <end position="268"/>
    </location>
</feature>
<dbReference type="PROSITE" id="PS50089">
    <property type="entry name" value="ZF_RING_2"/>
    <property type="match status" value="1"/>
</dbReference>
<feature type="compositionally biased region" description="Low complexity" evidence="9">
    <location>
        <begin position="17"/>
        <end position="26"/>
    </location>
</feature>
<dbReference type="Ensembl" id="ENSATET00000081971.1">
    <property type="protein sequence ID" value="ENSATEP00000074564.1"/>
    <property type="gene ID" value="ENSATEG00000016314.3"/>
</dbReference>
<dbReference type="InterPro" id="IPR036322">
    <property type="entry name" value="WD40_repeat_dom_sf"/>
</dbReference>
<dbReference type="InterPro" id="IPR019775">
    <property type="entry name" value="WD40_repeat_CS"/>
</dbReference>
<reference evidence="11 12" key="1">
    <citation type="submission" date="2021-04" db="EMBL/GenBank/DDBJ databases">
        <authorList>
            <consortium name="Wellcome Sanger Institute Data Sharing"/>
        </authorList>
    </citation>
    <scope>NUCLEOTIDE SEQUENCE [LARGE SCALE GENOMIC DNA]</scope>
</reference>
<dbReference type="InterPro" id="IPR015943">
    <property type="entry name" value="WD40/YVTN_repeat-like_dom_sf"/>
</dbReference>
<feature type="repeat" description="WD" evidence="7">
    <location>
        <begin position="279"/>
        <end position="310"/>
    </location>
</feature>
<evidence type="ECO:0000313" key="12">
    <source>
        <dbReference type="Proteomes" id="UP000265040"/>
    </source>
</evidence>
<feature type="coiled-coil region" evidence="8">
    <location>
        <begin position="156"/>
        <end position="183"/>
    </location>
</feature>
<dbReference type="SUPFAM" id="SSF57850">
    <property type="entry name" value="RING/U-box"/>
    <property type="match status" value="1"/>
</dbReference>
<dbReference type="Pfam" id="PF13445">
    <property type="entry name" value="zf-RING_UBOX"/>
    <property type="match status" value="1"/>
</dbReference>
<name>A0AAQ6IGW5_ANATE</name>
<dbReference type="PROSITE" id="PS50082">
    <property type="entry name" value="WD_REPEATS_2"/>
    <property type="match status" value="3"/>
</dbReference>
<evidence type="ECO:0000256" key="8">
    <source>
        <dbReference type="SAM" id="Coils"/>
    </source>
</evidence>
<dbReference type="GO" id="GO:0005730">
    <property type="term" value="C:nucleolus"/>
    <property type="evidence" value="ECO:0007669"/>
    <property type="project" value="TreeGrafter"/>
</dbReference>
<evidence type="ECO:0000259" key="10">
    <source>
        <dbReference type="PROSITE" id="PS50089"/>
    </source>
</evidence>
<keyword evidence="4 6" id="KW-0863">Zinc-finger</keyword>
<dbReference type="AlphaFoldDB" id="A0AAQ6IGW5"/>
<evidence type="ECO:0000256" key="7">
    <source>
        <dbReference type="PROSITE-ProRule" id="PRU00221"/>
    </source>
</evidence>
<keyword evidence="1 7" id="KW-0853">WD repeat</keyword>
<dbReference type="PROSITE" id="PS00678">
    <property type="entry name" value="WD_REPEATS_1"/>
    <property type="match status" value="1"/>
</dbReference>
<dbReference type="PROSITE" id="PS50294">
    <property type="entry name" value="WD_REPEATS_REGION"/>
    <property type="match status" value="1"/>
</dbReference>
<dbReference type="PANTHER" id="PTHR19848:SF6">
    <property type="entry name" value="E3 UBIQUITIN-PROTEIN LIGASE TRAF7"/>
    <property type="match status" value="1"/>
</dbReference>
<dbReference type="SMART" id="SM00320">
    <property type="entry name" value="WD40"/>
    <property type="match status" value="3"/>
</dbReference>
<evidence type="ECO:0000256" key="5">
    <source>
        <dbReference type="ARBA" id="ARBA00022833"/>
    </source>
</evidence>
<evidence type="ECO:0000256" key="2">
    <source>
        <dbReference type="ARBA" id="ARBA00022723"/>
    </source>
</evidence>
<proteinExistence type="predicted"/>
<keyword evidence="8" id="KW-0175">Coiled coil</keyword>
<dbReference type="PROSITE" id="PS00518">
    <property type="entry name" value="ZF_RING_1"/>
    <property type="match status" value="1"/>
</dbReference>
<feature type="repeat" description="WD" evidence="7">
    <location>
        <begin position="332"/>
        <end position="375"/>
    </location>
</feature>
<dbReference type="InterPro" id="IPR020472">
    <property type="entry name" value="WD40_PAC1"/>
</dbReference>
<dbReference type="InterPro" id="IPR027370">
    <property type="entry name" value="Znf-RING_euk"/>
</dbReference>
<dbReference type="InterPro" id="IPR001841">
    <property type="entry name" value="Znf_RING"/>
</dbReference>
<dbReference type="GO" id="GO:0007219">
    <property type="term" value="P:Notch signaling pathway"/>
    <property type="evidence" value="ECO:0007669"/>
    <property type="project" value="TreeGrafter"/>
</dbReference>
<feature type="compositionally biased region" description="Polar residues" evidence="9">
    <location>
        <begin position="1"/>
        <end position="10"/>
    </location>
</feature>
<reference evidence="11" key="3">
    <citation type="submission" date="2025-09" db="UniProtKB">
        <authorList>
            <consortium name="Ensembl"/>
        </authorList>
    </citation>
    <scope>IDENTIFICATION</scope>
</reference>
<dbReference type="InterPro" id="IPR001680">
    <property type="entry name" value="WD40_rpt"/>
</dbReference>